<gene>
    <name evidence="11" type="ORF">WJX73_000867</name>
</gene>
<sequence length="305" mass="33112">MYAVCRSLGLDAKKSATRRTVSCILRGQEEVARALRDYVGRPTPLFHAERLSEHYRQANGGRAEIAMKREDLNHTGAHNINNCIAQALLCLRMGRSRVIAETGGGQHGVAAAAVCARYDLQCCVYMGAKDMERQAQSVCQMRILGAEVCPVHTGTGTLKDATSAAMRDCISNLDTTHFMMGSVAGPHPYPMMVRDYQSIIGRETKRQCLEQFGGKPDILLACVGRGSNALGLFDEFVEDSDSLEGQVMDPHSIAAGLNYPGTGPEHSWLKDTGRADYHAPKKKIKKKNGDCACHSLPGYIVSPGA</sequence>
<dbReference type="InterPro" id="IPR036052">
    <property type="entry name" value="TrpB-like_PALP_sf"/>
</dbReference>
<evidence type="ECO:0000313" key="12">
    <source>
        <dbReference type="Proteomes" id="UP001465755"/>
    </source>
</evidence>
<protein>
    <recommendedName>
        <fullName evidence="3">tryptophan synthase</fullName>
        <ecNumber evidence="3">4.2.1.20</ecNumber>
    </recommendedName>
</protein>
<keyword evidence="6" id="KW-0663">Pyridoxal phosphate</keyword>
<dbReference type="GO" id="GO:0005737">
    <property type="term" value="C:cytoplasm"/>
    <property type="evidence" value="ECO:0007669"/>
    <property type="project" value="TreeGrafter"/>
</dbReference>
<comment type="cofactor">
    <cofactor evidence="1">
        <name>pyridoxal 5'-phosphate</name>
        <dbReference type="ChEBI" id="CHEBI:597326"/>
    </cofactor>
</comment>
<dbReference type="InterPro" id="IPR023026">
    <property type="entry name" value="Trp_synth_beta/beta-like"/>
</dbReference>
<dbReference type="SUPFAM" id="SSF53686">
    <property type="entry name" value="Tryptophan synthase beta subunit-like PLP-dependent enzymes"/>
    <property type="match status" value="1"/>
</dbReference>
<dbReference type="EMBL" id="JALJOQ010000018">
    <property type="protein sequence ID" value="KAK9809550.1"/>
    <property type="molecule type" value="Genomic_DNA"/>
</dbReference>
<comment type="caution">
    <text evidence="11">The sequence shown here is derived from an EMBL/GenBank/DDBJ whole genome shotgun (WGS) entry which is preliminary data.</text>
</comment>
<evidence type="ECO:0000313" key="11">
    <source>
        <dbReference type="EMBL" id="KAK9809550.1"/>
    </source>
</evidence>
<evidence type="ECO:0000259" key="10">
    <source>
        <dbReference type="Pfam" id="PF00291"/>
    </source>
</evidence>
<accession>A0AAW1PI77</accession>
<dbReference type="EC" id="4.2.1.20" evidence="3"/>
<name>A0AAW1PI77_9CHLO</name>
<keyword evidence="12" id="KW-1185">Reference proteome</keyword>
<comment type="catalytic activity">
    <reaction evidence="9">
        <text>(1S,2R)-1-C-(indol-3-yl)glycerol 3-phosphate + L-serine = D-glyceraldehyde 3-phosphate + L-tryptophan + H2O</text>
        <dbReference type="Rhea" id="RHEA:10532"/>
        <dbReference type="ChEBI" id="CHEBI:15377"/>
        <dbReference type="ChEBI" id="CHEBI:33384"/>
        <dbReference type="ChEBI" id="CHEBI:57912"/>
        <dbReference type="ChEBI" id="CHEBI:58866"/>
        <dbReference type="ChEBI" id="CHEBI:59776"/>
        <dbReference type="EC" id="4.2.1.20"/>
    </reaction>
</comment>
<evidence type="ECO:0000256" key="1">
    <source>
        <dbReference type="ARBA" id="ARBA00001933"/>
    </source>
</evidence>
<keyword evidence="5" id="KW-0822">Tryptophan biosynthesis</keyword>
<keyword evidence="4" id="KW-0028">Amino-acid biosynthesis</keyword>
<keyword evidence="8" id="KW-0456">Lyase</keyword>
<dbReference type="Gene3D" id="3.40.50.1100">
    <property type="match status" value="3"/>
</dbReference>
<dbReference type="Proteomes" id="UP001465755">
    <property type="component" value="Unassembled WGS sequence"/>
</dbReference>
<evidence type="ECO:0000256" key="8">
    <source>
        <dbReference type="ARBA" id="ARBA00023239"/>
    </source>
</evidence>
<organism evidence="11 12">
    <name type="scientific">Symbiochloris irregularis</name>
    <dbReference type="NCBI Taxonomy" id="706552"/>
    <lineage>
        <taxon>Eukaryota</taxon>
        <taxon>Viridiplantae</taxon>
        <taxon>Chlorophyta</taxon>
        <taxon>core chlorophytes</taxon>
        <taxon>Trebouxiophyceae</taxon>
        <taxon>Trebouxiales</taxon>
        <taxon>Trebouxiaceae</taxon>
        <taxon>Symbiochloris</taxon>
    </lineage>
</organism>
<dbReference type="InterPro" id="IPR001926">
    <property type="entry name" value="TrpB-like_PALP"/>
</dbReference>
<comment type="pathway">
    <text evidence="2">Amino-acid biosynthesis; L-tryptophan biosynthesis; L-tryptophan from chorismate: step 5/5.</text>
</comment>
<proteinExistence type="predicted"/>
<dbReference type="PANTHER" id="PTHR48077">
    <property type="entry name" value="TRYPTOPHAN SYNTHASE-RELATED"/>
    <property type="match status" value="1"/>
</dbReference>
<evidence type="ECO:0000256" key="4">
    <source>
        <dbReference type="ARBA" id="ARBA00022605"/>
    </source>
</evidence>
<feature type="domain" description="Tryptophan synthase beta chain-like PALP" evidence="10">
    <location>
        <begin position="40"/>
        <end position="240"/>
    </location>
</feature>
<evidence type="ECO:0000256" key="3">
    <source>
        <dbReference type="ARBA" id="ARBA00012043"/>
    </source>
</evidence>
<dbReference type="Pfam" id="PF00291">
    <property type="entry name" value="PALP"/>
    <property type="match status" value="1"/>
</dbReference>
<evidence type="ECO:0000256" key="2">
    <source>
        <dbReference type="ARBA" id="ARBA00004733"/>
    </source>
</evidence>
<evidence type="ECO:0000256" key="7">
    <source>
        <dbReference type="ARBA" id="ARBA00023141"/>
    </source>
</evidence>
<keyword evidence="7" id="KW-0057">Aromatic amino acid biosynthesis</keyword>
<evidence type="ECO:0000256" key="5">
    <source>
        <dbReference type="ARBA" id="ARBA00022822"/>
    </source>
</evidence>
<dbReference type="GO" id="GO:0004834">
    <property type="term" value="F:tryptophan synthase activity"/>
    <property type="evidence" value="ECO:0007669"/>
    <property type="project" value="UniProtKB-EC"/>
</dbReference>
<dbReference type="AlphaFoldDB" id="A0AAW1PI77"/>
<reference evidence="11 12" key="1">
    <citation type="journal article" date="2024" name="Nat. Commun.">
        <title>Phylogenomics reveals the evolutionary origins of lichenization in chlorophyte algae.</title>
        <authorList>
            <person name="Puginier C."/>
            <person name="Libourel C."/>
            <person name="Otte J."/>
            <person name="Skaloud P."/>
            <person name="Haon M."/>
            <person name="Grisel S."/>
            <person name="Petersen M."/>
            <person name="Berrin J.G."/>
            <person name="Delaux P.M."/>
            <person name="Dal Grande F."/>
            <person name="Keller J."/>
        </authorList>
    </citation>
    <scope>NUCLEOTIDE SEQUENCE [LARGE SCALE GENOMIC DNA]</scope>
    <source>
        <strain evidence="11 12">SAG 2036</strain>
    </source>
</reference>
<evidence type="ECO:0000256" key="9">
    <source>
        <dbReference type="ARBA" id="ARBA00049047"/>
    </source>
</evidence>
<dbReference type="PANTHER" id="PTHR48077:SF3">
    <property type="entry name" value="TRYPTOPHAN SYNTHASE"/>
    <property type="match status" value="1"/>
</dbReference>
<evidence type="ECO:0000256" key="6">
    <source>
        <dbReference type="ARBA" id="ARBA00022898"/>
    </source>
</evidence>